<dbReference type="PANTHER" id="PTHR30273:SF2">
    <property type="entry name" value="PROTEIN FECR"/>
    <property type="match status" value="1"/>
</dbReference>
<evidence type="ECO:0000313" key="4">
    <source>
        <dbReference type="EMBL" id="RNI38031.1"/>
    </source>
</evidence>
<comment type="caution">
    <text evidence="4">The sequence shown here is derived from an EMBL/GenBank/DDBJ whole genome shotgun (WGS) entry which is preliminary data.</text>
</comment>
<dbReference type="RefSeq" id="WP_123120019.1">
    <property type="nucleotide sequence ID" value="NZ_RJJR01000004.1"/>
</dbReference>
<dbReference type="Pfam" id="PF16344">
    <property type="entry name" value="FecR_C"/>
    <property type="match status" value="1"/>
</dbReference>
<organism evidence="4 5">
    <name type="scientific">Hanamia caeni</name>
    <dbReference type="NCBI Taxonomy" id="2294116"/>
    <lineage>
        <taxon>Bacteria</taxon>
        <taxon>Pseudomonadati</taxon>
        <taxon>Bacteroidota</taxon>
        <taxon>Chitinophagia</taxon>
        <taxon>Chitinophagales</taxon>
        <taxon>Chitinophagaceae</taxon>
        <taxon>Hanamia</taxon>
    </lineage>
</organism>
<evidence type="ECO:0000259" key="2">
    <source>
        <dbReference type="Pfam" id="PF04773"/>
    </source>
</evidence>
<feature type="transmembrane region" description="Helical" evidence="1">
    <location>
        <begin position="94"/>
        <end position="116"/>
    </location>
</feature>
<dbReference type="Pfam" id="PF04773">
    <property type="entry name" value="FecR"/>
    <property type="match status" value="1"/>
</dbReference>
<dbReference type="InterPro" id="IPR012373">
    <property type="entry name" value="Ferrdict_sens_TM"/>
</dbReference>
<accession>A0A3M9NK03</accession>
<sequence>MDLGKKDIKKLFQKYIDNGCSPVEIEMLLRYFSDAENEDLLKSLIKKESTFNDEIMNDSDHSVLLNETYEKIKSAITRNKRQNQAIVVPFYKQIWFRAAAVVVFLFLTGGTAFFYFNRQQDKVIAHIEEIHQDKDIQPGKNSAVLTLSNGTQILLDSAVNGALAQQGNMRVLKFNGRIAYRADEGNSNVKPVYNTITTTRGNEYLLILADGTKAWLNAASSIHFPTAFSGNERKVEITGEVYFEVAHDRSKPFKVEFSNATGEKGEVEVLGTHFDVNAYPDETNIKTTLLQGSVKVSQSDKIQMLSPGQQAIISSDKITLKKDIDVAQITAWKNGYFLFNNTDIQSIMRQVSRWYDIDVSFEGKIPSDGFTGKILRNVPLSKFLKVLEMNDVKVRRDGRNVTVIF</sequence>
<feature type="domain" description="FecR protein" evidence="2">
    <location>
        <begin position="195"/>
        <end position="295"/>
    </location>
</feature>
<evidence type="ECO:0000259" key="3">
    <source>
        <dbReference type="Pfam" id="PF16344"/>
    </source>
</evidence>
<dbReference type="PANTHER" id="PTHR30273">
    <property type="entry name" value="PERIPLASMIC SIGNAL SENSOR AND SIGMA FACTOR ACTIVATOR FECR-RELATED"/>
    <property type="match status" value="1"/>
</dbReference>
<gene>
    <name evidence="4" type="ORF">EFY79_07310</name>
</gene>
<keyword evidence="5" id="KW-1185">Reference proteome</keyword>
<keyword evidence="1" id="KW-0472">Membrane</keyword>
<dbReference type="EMBL" id="RJJR01000004">
    <property type="protein sequence ID" value="RNI38031.1"/>
    <property type="molecule type" value="Genomic_DNA"/>
</dbReference>
<dbReference type="Gene3D" id="2.60.120.1440">
    <property type="match status" value="1"/>
</dbReference>
<dbReference type="OrthoDB" id="1099963at2"/>
<name>A0A3M9NK03_9BACT</name>
<dbReference type="InterPro" id="IPR006860">
    <property type="entry name" value="FecR"/>
</dbReference>
<dbReference type="AlphaFoldDB" id="A0A3M9NK03"/>
<reference evidence="4 5" key="1">
    <citation type="submission" date="2018-11" db="EMBL/GenBank/DDBJ databases">
        <title>Draft genome sequence of Ferruginibacter sp. BO-59.</title>
        <authorList>
            <person name="Im W.T."/>
        </authorList>
    </citation>
    <scope>NUCLEOTIDE SEQUENCE [LARGE SCALE GENOMIC DNA]</scope>
    <source>
        <strain evidence="4 5">BO-59</strain>
    </source>
</reference>
<dbReference type="Gene3D" id="3.55.50.30">
    <property type="match status" value="1"/>
</dbReference>
<evidence type="ECO:0000256" key="1">
    <source>
        <dbReference type="SAM" id="Phobius"/>
    </source>
</evidence>
<keyword evidence="1" id="KW-1133">Transmembrane helix</keyword>
<dbReference type="InterPro" id="IPR032508">
    <property type="entry name" value="FecR_C"/>
</dbReference>
<dbReference type="Proteomes" id="UP000267223">
    <property type="component" value="Unassembled WGS sequence"/>
</dbReference>
<evidence type="ECO:0000313" key="5">
    <source>
        <dbReference type="Proteomes" id="UP000267223"/>
    </source>
</evidence>
<proteinExistence type="predicted"/>
<keyword evidence="1" id="KW-0812">Transmembrane</keyword>
<protein>
    <submittedName>
        <fullName evidence="4">DUF4974 domain-containing protein</fullName>
    </submittedName>
</protein>
<feature type="domain" description="Protein FecR C-terminal" evidence="3">
    <location>
        <begin position="336"/>
        <end position="403"/>
    </location>
</feature>
<dbReference type="GO" id="GO:0016989">
    <property type="term" value="F:sigma factor antagonist activity"/>
    <property type="evidence" value="ECO:0007669"/>
    <property type="project" value="TreeGrafter"/>
</dbReference>